<keyword evidence="2" id="KW-1185">Reference proteome</keyword>
<evidence type="ECO:0000313" key="1">
    <source>
        <dbReference type="EMBL" id="KAF4445623.1"/>
    </source>
</evidence>
<gene>
    <name evidence="1" type="ORF">F53441_10687</name>
</gene>
<proteinExistence type="predicted"/>
<dbReference type="OrthoDB" id="4505556at2759"/>
<comment type="caution">
    <text evidence="1">The sequence shown here is derived from an EMBL/GenBank/DDBJ whole genome shotgun (WGS) entry which is preliminary data.</text>
</comment>
<sequence>MSSLEKLPPEILRAYLISMRAVSRLFCQLITPILFQHVIIFSGNHVIANEGRGMIVPSRTGGTRETGAARLERLSMDPSLRKLVRRLEFCVKRERFYYHSYDREYKEQDRDLKYLARIATAIHIALPRFPNLEVLKLDFEDSTYSFAFDFDADHNHAVCWEQDTARFFQSFSTAICRSGLDKLGELDLSLPIAYDFGHFLDNEHEVQSSSARAVFKQLKRLRIHYGHNTLDDQELWFRSGQPNGVYNKYVRELLPLAPNLDSFRVQSPEVLSLDTSALPHSDLSGAVRWRRLLFIGVYLEPGTWEDILMALSETSITSFHVEFCGYAREGEAAQHIPDDDS</sequence>
<protein>
    <submittedName>
        <fullName evidence="1">Uncharacterized protein</fullName>
    </submittedName>
</protein>
<dbReference type="Proteomes" id="UP000605986">
    <property type="component" value="Unassembled WGS sequence"/>
</dbReference>
<dbReference type="EMBL" id="JAADJG010000509">
    <property type="protein sequence ID" value="KAF4445623.1"/>
    <property type="molecule type" value="Genomic_DNA"/>
</dbReference>
<name>A0A8H4NUA8_9HYPO</name>
<evidence type="ECO:0000313" key="2">
    <source>
        <dbReference type="Proteomes" id="UP000605986"/>
    </source>
</evidence>
<dbReference type="AlphaFoldDB" id="A0A8H4NUA8"/>
<accession>A0A8H4NUA8</accession>
<organism evidence="1 2">
    <name type="scientific">Fusarium austroafricanum</name>
    <dbReference type="NCBI Taxonomy" id="2364996"/>
    <lineage>
        <taxon>Eukaryota</taxon>
        <taxon>Fungi</taxon>
        <taxon>Dikarya</taxon>
        <taxon>Ascomycota</taxon>
        <taxon>Pezizomycotina</taxon>
        <taxon>Sordariomycetes</taxon>
        <taxon>Hypocreomycetidae</taxon>
        <taxon>Hypocreales</taxon>
        <taxon>Nectriaceae</taxon>
        <taxon>Fusarium</taxon>
        <taxon>Fusarium concolor species complex</taxon>
    </lineage>
</organism>
<reference evidence="1" key="1">
    <citation type="submission" date="2020-01" db="EMBL/GenBank/DDBJ databases">
        <title>Identification and distribution of gene clusters putatively required for synthesis of sphingolipid metabolism inhibitors in phylogenetically diverse species of the filamentous fungus Fusarium.</title>
        <authorList>
            <person name="Kim H.-S."/>
            <person name="Busman M."/>
            <person name="Brown D.W."/>
            <person name="Divon H."/>
            <person name="Uhlig S."/>
            <person name="Proctor R.H."/>
        </authorList>
    </citation>
    <scope>NUCLEOTIDE SEQUENCE</scope>
    <source>
        <strain evidence="1">NRRL 53441</strain>
    </source>
</reference>